<evidence type="ECO:0000313" key="3">
    <source>
        <dbReference type="Proteomes" id="UP000324209"/>
    </source>
</evidence>
<dbReference type="KEGG" id="ock:EXM22_02220"/>
<dbReference type="InterPro" id="IPR038763">
    <property type="entry name" value="DHH_sf"/>
</dbReference>
<sequence>MVEDLTQAMEQAISALIDSKFRKVTLLHHNDTDGLCAGTILLQALESMGWEVSRYSLEKPYPEVLNKIFTVQNQVIIFTDFAGKIAPLISRLNAGRNLVIILDHHPAERVSDESVFNMDGELYDLKGDRDISASATCTLFARALLQRFDSKESYSPHLGVLGAVGDGFLVKGCLSGVNRDILKIAREQNLIRVEESETGETYFIKLGNTEYAALEICTILDTIGGVGYYSDGPSLGIEICKNGLNPNIASYMNQLLEEKDLIFDREIQNLQKNIRTTDHLQWFNVEDRFRPMGVKMIGVFCTQIKDEPFLDPTKYLAGFQNVPDMVPGFGEINFDSSKISMRVSKELTEKIRKGEIPGLNTFLPEATTRLGGFSDACHGLSAATTVKIGQEEMLINEMENVLHKKDGKS</sequence>
<dbReference type="InterPro" id="IPR051673">
    <property type="entry name" value="SSDNA_exonuclease_RecJ"/>
</dbReference>
<dbReference type="InterPro" id="IPR001667">
    <property type="entry name" value="DDH_dom"/>
</dbReference>
<name>A0A5C1QJT2_9SPIO</name>
<dbReference type="PANTHER" id="PTHR30255:SF2">
    <property type="entry name" value="SINGLE-STRANDED-DNA-SPECIFIC EXONUCLEASE RECJ"/>
    <property type="match status" value="1"/>
</dbReference>
<evidence type="ECO:0000259" key="1">
    <source>
        <dbReference type="Pfam" id="PF01368"/>
    </source>
</evidence>
<dbReference type="OrthoDB" id="367479at2"/>
<accession>A0A5C1QJT2</accession>
<dbReference type="EMBL" id="CP036150">
    <property type="protein sequence ID" value="QEN06864.1"/>
    <property type="molecule type" value="Genomic_DNA"/>
</dbReference>
<protein>
    <submittedName>
        <fullName evidence="2">DHH family phosphoesterase</fullName>
    </submittedName>
</protein>
<reference evidence="2 3" key="1">
    <citation type="submission" date="2019-02" db="EMBL/GenBank/DDBJ databases">
        <title>Complete Genome Sequence and Methylome Analysis of free living Spirochaetas.</title>
        <authorList>
            <person name="Fomenkov A."/>
            <person name="Dubinina G."/>
            <person name="Leshcheva N."/>
            <person name="Mikheeva N."/>
            <person name="Grabovich M."/>
            <person name="Vincze T."/>
            <person name="Roberts R.J."/>
        </authorList>
    </citation>
    <scope>NUCLEOTIDE SEQUENCE [LARGE SCALE GENOMIC DNA]</scope>
    <source>
        <strain evidence="2 3">K2</strain>
    </source>
</reference>
<keyword evidence="3" id="KW-1185">Reference proteome</keyword>
<dbReference type="Proteomes" id="UP000324209">
    <property type="component" value="Chromosome"/>
</dbReference>
<dbReference type="GO" id="GO:0004527">
    <property type="term" value="F:exonuclease activity"/>
    <property type="evidence" value="ECO:0007669"/>
    <property type="project" value="UniProtKB-KW"/>
</dbReference>
<dbReference type="Gene3D" id="3.90.1640.30">
    <property type="match status" value="1"/>
</dbReference>
<organism evidence="2 3">
    <name type="scientific">Oceanispirochaeta crateris</name>
    <dbReference type="NCBI Taxonomy" id="2518645"/>
    <lineage>
        <taxon>Bacteria</taxon>
        <taxon>Pseudomonadati</taxon>
        <taxon>Spirochaetota</taxon>
        <taxon>Spirochaetia</taxon>
        <taxon>Spirochaetales</taxon>
        <taxon>Spirochaetaceae</taxon>
        <taxon>Oceanispirochaeta</taxon>
    </lineage>
</organism>
<evidence type="ECO:0000313" key="2">
    <source>
        <dbReference type="EMBL" id="QEN06864.1"/>
    </source>
</evidence>
<dbReference type="Pfam" id="PF01368">
    <property type="entry name" value="DHH"/>
    <property type="match status" value="1"/>
</dbReference>
<dbReference type="SUPFAM" id="SSF64182">
    <property type="entry name" value="DHH phosphoesterases"/>
    <property type="match status" value="1"/>
</dbReference>
<dbReference type="RefSeq" id="WP_149484946.1">
    <property type="nucleotide sequence ID" value="NZ_CP036150.1"/>
</dbReference>
<feature type="domain" description="DDH" evidence="1">
    <location>
        <begin position="23"/>
        <end position="146"/>
    </location>
</feature>
<gene>
    <name evidence="2" type="ORF">EXM22_02220</name>
</gene>
<proteinExistence type="predicted"/>
<dbReference type="AlphaFoldDB" id="A0A5C1QJT2"/>
<dbReference type="PANTHER" id="PTHR30255">
    <property type="entry name" value="SINGLE-STRANDED-DNA-SPECIFIC EXONUCLEASE RECJ"/>
    <property type="match status" value="1"/>
</dbReference>